<evidence type="ECO:0000313" key="1">
    <source>
        <dbReference type="EMBL" id="KAJ7197238.1"/>
    </source>
</evidence>
<gene>
    <name evidence="1" type="ORF">GGX14DRAFT_402791</name>
</gene>
<evidence type="ECO:0000313" key="2">
    <source>
        <dbReference type="Proteomes" id="UP001219525"/>
    </source>
</evidence>
<comment type="caution">
    <text evidence="1">The sequence shown here is derived from an EMBL/GenBank/DDBJ whole genome shotgun (WGS) entry which is preliminary data.</text>
</comment>
<protein>
    <submittedName>
        <fullName evidence="1">Uncharacterized protein</fullName>
    </submittedName>
</protein>
<reference evidence="1" key="1">
    <citation type="submission" date="2023-03" db="EMBL/GenBank/DDBJ databases">
        <title>Massive genome expansion in bonnet fungi (Mycena s.s.) driven by repeated elements and novel gene families across ecological guilds.</title>
        <authorList>
            <consortium name="Lawrence Berkeley National Laboratory"/>
            <person name="Harder C.B."/>
            <person name="Miyauchi S."/>
            <person name="Viragh M."/>
            <person name="Kuo A."/>
            <person name="Thoen E."/>
            <person name="Andreopoulos B."/>
            <person name="Lu D."/>
            <person name="Skrede I."/>
            <person name="Drula E."/>
            <person name="Henrissat B."/>
            <person name="Morin E."/>
            <person name="Kohler A."/>
            <person name="Barry K."/>
            <person name="LaButti K."/>
            <person name="Morin E."/>
            <person name="Salamov A."/>
            <person name="Lipzen A."/>
            <person name="Mereny Z."/>
            <person name="Hegedus B."/>
            <person name="Baldrian P."/>
            <person name="Stursova M."/>
            <person name="Weitz H."/>
            <person name="Taylor A."/>
            <person name="Grigoriev I.V."/>
            <person name="Nagy L.G."/>
            <person name="Martin F."/>
            <person name="Kauserud H."/>
        </authorList>
    </citation>
    <scope>NUCLEOTIDE SEQUENCE</scope>
    <source>
        <strain evidence="1">9144</strain>
    </source>
</reference>
<name>A0AAD6UXG1_9AGAR</name>
<accession>A0AAD6UXG1</accession>
<organism evidence="1 2">
    <name type="scientific">Mycena pura</name>
    <dbReference type="NCBI Taxonomy" id="153505"/>
    <lineage>
        <taxon>Eukaryota</taxon>
        <taxon>Fungi</taxon>
        <taxon>Dikarya</taxon>
        <taxon>Basidiomycota</taxon>
        <taxon>Agaricomycotina</taxon>
        <taxon>Agaricomycetes</taxon>
        <taxon>Agaricomycetidae</taxon>
        <taxon>Agaricales</taxon>
        <taxon>Marasmiineae</taxon>
        <taxon>Mycenaceae</taxon>
        <taxon>Mycena</taxon>
    </lineage>
</organism>
<dbReference type="EMBL" id="JARJCW010000079">
    <property type="protein sequence ID" value="KAJ7197238.1"/>
    <property type="molecule type" value="Genomic_DNA"/>
</dbReference>
<dbReference type="AlphaFoldDB" id="A0AAD6UXG1"/>
<dbReference type="Proteomes" id="UP001219525">
    <property type="component" value="Unassembled WGS sequence"/>
</dbReference>
<proteinExistence type="predicted"/>
<keyword evidence="2" id="KW-1185">Reference proteome</keyword>
<sequence length="271" mass="30073">MFRIKNVMIDVSKSSLSPLGDNGHDDEVIVEALEAYAQMFEYYETLCAGSYGPVVPSASSSTVSTSLAPAKENDLTLQWAHVFESVLNTLSSNNTVHPVIPLVASEPSEPRLAVVCWYFVLVKMDKNCPKGACPFCLVDPELPTTQATKDHSNHFIDYRSKSWDGESGIPVVHNMLEDDNMEDEVRQTVTRVGFVRQMGVQPIRGSRMFTRTSIQHVRTILMCDGYGFFWASVDGTLQSGVEDKRRRHSLVGKGRKEVLSGCNPEPRIGGK</sequence>